<reference evidence="1 2" key="1">
    <citation type="journal article" date="2011" name="Genome Res.">
        <title>Phylogeny-wide analysis of social amoeba genomes highlights ancient origins for complex intercellular communication.</title>
        <authorList>
            <person name="Heidel A.J."/>
            <person name="Lawal H.M."/>
            <person name="Felder M."/>
            <person name="Schilde C."/>
            <person name="Helps N.R."/>
            <person name="Tunggal B."/>
            <person name="Rivero F."/>
            <person name="John U."/>
            <person name="Schleicher M."/>
            <person name="Eichinger L."/>
            <person name="Platzer M."/>
            <person name="Noegel A.A."/>
            <person name="Schaap P."/>
            <person name="Gloeckner G."/>
        </authorList>
    </citation>
    <scope>NUCLEOTIDE SEQUENCE [LARGE SCALE GENOMIC DNA]</scope>
    <source>
        <strain evidence="2">ATCC 26659 / Pp 5 / PN500</strain>
    </source>
</reference>
<evidence type="ECO:0000313" key="2">
    <source>
        <dbReference type="Proteomes" id="UP000001396"/>
    </source>
</evidence>
<gene>
    <name evidence="1" type="ORF">PPL_02078</name>
</gene>
<accession>D3B1A7</accession>
<dbReference type="InParanoid" id="D3B1A7"/>
<dbReference type="Proteomes" id="UP000001396">
    <property type="component" value="Unassembled WGS sequence"/>
</dbReference>
<dbReference type="AlphaFoldDB" id="D3B1A7"/>
<keyword evidence="2" id="KW-1185">Reference proteome</keyword>
<comment type="caution">
    <text evidence="1">The sequence shown here is derived from an EMBL/GenBank/DDBJ whole genome shotgun (WGS) entry which is preliminary data.</text>
</comment>
<dbReference type="RefSeq" id="XP_020437191.1">
    <property type="nucleotide sequence ID" value="XM_020573074.1"/>
</dbReference>
<dbReference type="GeneID" id="31357604"/>
<proteinExistence type="predicted"/>
<sequence length="52" mass="5809">MRRDGLTMLDSDDDSLQAYCRGLSSLSPQVVSSNFKPLLKHGLEQILSPQFL</sequence>
<dbReference type="EMBL" id="ADBJ01000008">
    <property type="protein sequence ID" value="EFA85081.1"/>
    <property type="molecule type" value="Genomic_DNA"/>
</dbReference>
<evidence type="ECO:0000313" key="1">
    <source>
        <dbReference type="EMBL" id="EFA85081.1"/>
    </source>
</evidence>
<protein>
    <submittedName>
        <fullName evidence="1">Uncharacterized protein</fullName>
    </submittedName>
</protein>
<name>D3B1A7_HETP5</name>
<organism evidence="1 2">
    <name type="scientific">Heterostelium pallidum (strain ATCC 26659 / Pp 5 / PN500)</name>
    <name type="common">Cellular slime mold</name>
    <name type="synonym">Polysphondylium pallidum</name>
    <dbReference type="NCBI Taxonomy" id="670386"/>
    <lineage>
        <taxon>Eukaryota</taxon>
        <taxon>Amoebozoa</taxon>
        <taxon>Evosea</taxon>
        <taxon>Eumycetozoa</taxon>
        <taxon>Dictyostelia</taxon>
        <taxon>Acytosteliales</taxon>
        <taxon>Acytosteliaceae</taxon>
        <taxon>Heterostelium</taxon>
    </lineage>
</organism>